<name>A0ABT5IXV3_9NEIS</name>
<feature type="domain" description="Rhodanese" evidence="1">
    <location>
        <begin position="36"/>
        <end position="148"/>
    </location>
</feature>
<evidence type="ECO:0000313" key="3">
    <source>
        <dbReference type="Proteomes" id="UP001219956"/>
    </source>
</evidence>
<dbReference type="Pfam" id="PF00581">
    <property type="entry name" value="Rhodanese"/>
    <property type="match status" value="1"/>
</dbReference>
<dbReference type="PROSITE" id="PS50206">
    <property type="entry name" value="RHODANESE_3"/>
    <property type="match status" value="1"/>
</dbReference>
<dbReference type="SUPFAM" id="SSF52821">
    <property type="entry name" value="Rhodanese/Cell cycle control phosphatase"/>
    <property type="match status" value="1"/>
</dbReference>
<dbReference type="InterPro" id="IPR001763">
    <property type="entry name" value="Rhodanese-like_dom"/>
</dbReference>
<keyword evidence="3" id="KW-1185">Reference proteome</keyword>
<comment type="caution">
    <text evidence="2">The sequence shown here is derived from an EMBL/GenBank/DDBJ whole genome shotgun (WGS) entry which is preliminary data.</text>
</comment>
<dbReference type="PANTHER" id="PTHR45431:SF3">
    <property type="entry name" value="RHODANESE-LIKE DOMAIN-CONTAINING PROTEIN 15, CHLOROPLASTIC"/>
    <property type="match status" value="1"/>
</dbReference>
<reference evidence="2 3" key="1">
    <citation type="submission" date="2023-01" db="EMBL/GenBank/DDBJ databases">
        <title>Novel species of the genus Vogesella isolated from rivers.</title>
        <authorList>
            <person name="Lu H."/>
        </authorList>
    </citation>
    <scope>NUCLEOTIDE SEQUENCE [LARGE SCALE GENOMIC DNA]</scope>
    <source>
        <strain evidence="2 3">DC21W</strain>
    </source>
</reference>
<proteinExistence type="predicted"/>
<gene>
    <name evidence="2" type="ORF">PQU95_09135</name>
</gene>
<dbReference type="PANTHER" id="PTHR45431">
    <property type="entry name" value="RHODANESE-LIKE DOMAIN-CONTAINING PROTEIN 15, CHLOROPLASTIC"/>
    <property type="match status" value="1"/>
</dbReference>
<protein>
    <submittedName>
        <fullName evidence="2">Rhodanese-like domain-containing protein</fullName>
    </submittedName>
</protein>
<dbReference type="Proteomes" id="UP001219956">
    <property type="component" value="Unassembled WGS sequence"/>
</dbReference>
<accession>A0ABT5IXV3</accession>
<dbReference type="RefSeq" id="WP_272751700.1">
    <property type="nucleotide sequence ID" value="NZ_JAQQLF010000010.1"/>
</dbReference>
<dbReference type="SMART" id="SM00450">
    <property type="entry name" value="RHOD"/>
    <property type="match status" value="1"/>
</dbReference>
<evidence type="ECO:0000313" key="2">
    <source>
        <dbReference type="EMBL" id="MDC7717373.1"/>
    </source>
</evidence>
<dbReference type="CDD" id="cd01522">
    <property type="entry name" value="RHOD_1"/>
    <property type="match status" value="1"/>
</dbReference>
<organism evidence="2 3">
    <name type="scientific">Vogesella aquatica</name>
    <dbReference type="NCBI Taxonomy" id="2984206"/>
    <lineage>
        <taxon>Bacteria</taxon>
        <taxon>Pseudomonadati</taxon>
        <taxon>Pseudomonadota</taxon>
        <taxon>Betaproteobacteria</taxon>
        <taxon>Neisseriales</taxon>
        <taxon>Chromobacteriaceae</taxon>
        <taxon>Vogesella</taxon>
    </lineage>
</organism>
<evidence type="ECO:0000259" key="1">
    <source>
        <dbReference type="PROSITE" id="PS50206"/>
    </source>
</evidence>
<dbReference type="EMBL" id="JAQQLF010000010">
    <property type="protein sequence ID" value="MDC7717373.1"/>
    <property type="molecule type" value="Genomic_DNA"/>
</dbReference>
<dbReference type="InterPro" id="IPR036873">
    <property type="entry name" value="Rhodanese-like_dom_sf"/>
</dbReference>
<dbReference type="Gene3D" id="3.40.250.10">
    <property type="entry name" value="Rhodanese-like domain"/>
    <property type="match status" value="1"/>
</dbReference>
<sequence length="149" mass="15961">MTVETILSTARNRGGELGLAYSGAVLPAEAWALCQGLPAAVMVDVRSAAEWQFVGVVPDAVRIELRSYPGMVPNAAFITQLQQQVDKGATVLFICRSGARSDEAARLAAEAGYAEVYNVLEGFEGDRDVQQHRGQLNGWKAAGLPWIQG</sequence>
<dbReference type="InterPro" id="IPR052367">
    <property type="entry name" value="Thiosulfate_ST/Rhodanese-like"/>
</dbReference>